<protein>
    <submittedName>
        <fullName evidence="1">Uncharacterized protein</fullName>
    </submittedName>
</protein>
<organism evidence="1 2">
    <name type="scientific">Rhodococcus koreensis</name>
    <dbReference type="NCBI Taxonomy" id="99653"/>
    <lineage>
        <taxon>Bacteria</taxon>
        <taxon>Bacillati</taxon>
        <taxon>Actinomycetota</taxon>
        <taxon>Actinomycetes</taxon>
        <taxon>Mycobacteriales</taxon>
        <taxon>Nocardiaceae</taxon>
        <taxon>Rhodococcus</taxon>
    </lineage>
</organism>
<keyword evidence="2" id="KW-1185">Reference proteome</keyword>
<sequence>MRIGRLLSLIVIIWLIIGAIAVFQRGYFKDAQADCASAGTIAVTVIAGPLNYAGVNPKIDCEVPQPSQ</sequence>
<accession>A0A1H4RX55</accession>
<reference evidence="2" key="1">
    <citation type="submission" date="2016-10" db="EMBL/GenBank/DDBJ databases">
        <authorList>
            <person name="Varghese N."/>
            <person name="Submissions S."/>
        </authorList>
    </citation>
    <scope>NUCLEOTIDE SEQUENCE [LARGE SCALE GENOMIC DNA]</scope>
    <source>
        <strain evidence="2">DSM 44498</strain>
    </source>
</reference>
<gene>
    <name evidence="1" type="ORF">SAMN04490239_3823</name>
</gene>
<proteinExistence type="predicted"/>
<dbReference type="RefSeq" id="WP_072947562.1">
    <property type="nucleotide sequence ID" value="NZ_CP070609.1"/>
</dbReference>
<evidence type="ECO:0000313" key="1">
    <source>
        <dbReference type="EMBL" id="SEC36515.1"/>
    </source>
</evidence>
<dbReference type="EMBL" id="FNSV01000005">
    <property type="protein sequence ID" value="SEC36515.1"/>
    <property type="molecule type" value="Genomic_DNA"/>
</dbReference>
<name>A0A1H4RX55_9NOCA</name>
<dbReference type="OrthoDB" id="4950701at2"/>
<evidence type="ECO:0000313" key="2">
    <source>
        <dbReference type="Proteomes" id="UP000183561"/>
    </source>
</evidence>
<dbReference type="AlphaFoldDB" id="A0A1H4RX55"/>
<dbReference type="Proteomes" id="UP000183561">
    <property type="component" value="Unassembled WGS sequence"/>
</dbReference>